<gene>
    <name evidence="6" type="ORF">V5O48_005916</name>
</gene>
<dbReference type="InterPro" id="IPR014748">
    <property type="entry name" value="Enoyl-CoA_hydra_C"/>
</dbReference>
<dbReference type="InterPro" id="IPR045002">
    <property type="entry name" value="Ech1-like"/>
</dbReference>
<comment type="pathway">
    <text evidence="1">Lipid metabolism; fatty acid beta-oxidation.</text>
</comment>
<dbReference type="EMBL" id="JBAHYK010000250">
    <property type="protein sequence ID" value="KAL0576058.1"/>
    <property type="molecule type" value="Genomic_DNA"/>
</dbReference>
<keyword evidence="5" id="KW-0413">Isomerase</keyword>
<name>A0ABR3FL56_9AGAR</name>
<evidence type="ECO:0000256" key="4">
    <source>
        <dbReference type="ARBA" id="ARBA00023098"/>
    </source>
</evidence>
<dbReference type="InterPro" id="IPR029045">
    <property type="entry name" value="ClpP/crotonase-like_dom_sf"/>
</dbReference>
<reference evidence="6 7" key="1">
    <citation type="submission" date="2024-02" db="EMBL/GenBank/DDBJ databases">
        <title>A draft genome for the cacao thread blight pathogen Marasmius crinis-equi.</title>
        <authorList>
            <person name="Cohen S.P."/>
            <person name="Baruah I.K."/>
            <person name="Amoako-Attah I."/>
            <person name="Bukari Y."/>
            <person name="Meinhardt L.W."/>
            <person name="Bailey B.A."/>
        </authorList>
    </citation>
    <scope>NUCLEOTIDE SEQUENCE [LARGE SCALE GENOMIC DNA]</scope>
    <source>
        <strain evidence="6 7">GH-76</strain>
    </source>
</reference>
<dbReference type="PANTHER" id="PTHR43149">
    <property type="entry name" value="ENOYL-COA HYDRATASE"/>
    <property type="match status" value="1"/>
</dbReference>
<dbReference type="Gene3D" id="1.10.12.10">
    <property type="entry name" value="Lyase 2-enoyl-coa Hydratase, Chain A, domain 2"/>
    <property type="match status" value="1"/>
</dbReference>
<dbReference type="Pfam" id="PF00378">
    <property type="entry name" value="ECH_1"/>
    <property type="match status" value="1"/>
</dbReference>
<keyword evidence="4" id="KW-0443">Lipid metabolism</keyword>
<evidence type="ECO:0008006" key="8">
    <source>
        <dbReference type="Google" id="ProtNLM"/>
    </source>
</evidence>
<evidence type="ECO:0000313" key="7">
    <source>
        <dbReference type="Proteomes" id="UP001465976"/>
    </source>
</evidence>
<keyword evidence="7" id="KW-1185">Reference proteome</keyword>
<evidence type="ECO:0000256" key="1">
    <source>
        <dbReference type="ARBA" id="ARBA00005005"/>
    </source>
</evidence>
<keyword evidence="3" id="KW-0276">Fatty acid metabolism</keyword>
<dbReference type="SUPFAM" id="SSF52096">
    <property type="entry name" value="ClpP/crotonase"/>
    <property type="match status" value="1"/>
</dbReference>
<dbReference type="Proteomes" id="UP001465976">
    <property type="component" value="Unassembled WGS sequence"/>
</dbReference>
<accession>A0ABR3FL56</accession>
<evidence type="ECO:0000256" key="2">
    <source>
        <dbReference type="ARBA" id="ARBA00005254"/>
    </source>
</evidence>
<dbReference type="PANTHER" id="PTHR43149:SF1">
    <property type="entry name" value="DELTA(3,5)-DELTA(2,4)-DIENOYL-COA ISOMERASE, MITOCHONDRIAL"/>
    <property type="match status" value="1"/>
</dbReference>
<dbReference type="Gene3D" id="3.90.226.10">
    <property type="entry name" value="2-enoyl-CoA Hydratase, Chain A, domain 1"/>
    <property type="match status" value="1"/>
</dbReference>
<evidence type="ECO:0000256" key="5">
    <source>
        <dbReference type="ARBA" id="ARBA00023235"/>
    </source>
</evidence>
<comment type="similarity">
    <text evidence="2">Belongs to the enoyl-CoA hydratase/isomerase family.</text>
</comment>
<organism evidence="6 7">
    <name type="scientific">Marasmius crinis-equi</name>
    <dbReference type="NCBI Taxonomy" id="585013"/>
    <lineage>
        <taxon>Eukaryota</taxon>
        <taxon>Fungi</taxon>
        <taxon>Dikarya</taxon>
        <taxon>Basidiomycota</taxon>
        <taxon>Agaricomycotina</taxon>
        <taxon>Agaricomycetes</taxon>
        <taxon>Agaricomycetidae</taxon>
        <taxon>Agaricales</taxon>
        <taxon>Marasmiineae</taxon>
        <taxon>Marasmiaceae</taxon>
        <taxon>Marasmius</taxon>
    </lineage>
</organism>
<sequence>MSFAASSLSSQWIKVSEPIPHVLHVQLSRNPVNAFSVRYWRAYGELFQRIMEEAPDVRAVVLSSALDKFFTAGLDLKDAEGIARPKDPKDDDTDGARKALGAIPFIKEFQSAINIVERAPFPVIAAIHGIALGLAMDMTSCCDVRYAAEDASFSIKEVDIGIAADIGSLSYVPKVVGNISLAREYAYTGQRFSARDAEKMGYVSRVVPGSRDEVVSAALQLAKAIAEKSPLAVAGTKKLITHGRDHTVEQSLDYTAVWNSAMLQTRDTGEAVAATLNKRTPNFRSVKVPSRL</sequence>
<protein>
    <recommendedName>
        <fullName evidence="8">Enoyl-CoA hydratase</fullName>
    </recommendedName>
</protein>
<proteinExistence type="inferred from homology"/>
<comment type="caution">
    <text evidence="6">The sequence shown here is derived from an EMBL/GenBank/DDBJ whole genome shotgun (WGS) entry which is preliminary data.</text>
</comment>
<dbReference type="InterPro" id="IPR001753">
    <property type="entry name" value="Enoyl-CoA_hydra/iso"/>
</dbReference>
<evidence type="ECO:0000313" key="6">
    <source>
        <dbReference type="EMBL" id="KAL0576058.1"/>
    </source>
</evidence>
<dbReference type="CDD" id="cd06558">
    <property type="entry name" value="crotonase-like"/>
    <property type="match status" value="1"/>
</dbReference>
<evidence type="ECO:0000256" key="3">
    <source>
        <dbReference type="ARBA" id="ARBA00022832"/>
    </source>
</evidence>